<proteinExistence type="predicted"/>
<dbReference type="SUPFAM" id="SSF89372">
    <property type="entry name" value="Fucose-specific lectin"/>
    <property type="match status" value="1"/>
</dbReference>
<name>A0A6I4MR44_9ACTN</name>
<evidence type="ECO:0000256" key="1">
    <source>
        <dbReference type="ARBA" id="ARBA00022581"/>
    </source>
</evidence>
<feature type="compositionally biased region" description="Pro residues" evidence="2">
    <location>
        <begin position="168"/>
        <end position="192"/>
    </location>
</feature>
<feature type="compositionally biased region" description="Pro residues" evidence="2">
    <location>
        <begin position="291"/>
        <end position="306"/>
    </location>
</feature>
<dbReference type="InterPro" id="IPR015943">
    <property type="entry name" value="WD40/YVTN_repeat-like_dom_sf"/>
</dbReference>
<evidence type="ECO:0000313" key="4">
    <source>
        <dbReference type="EMBL" id="MWA07225.1"/>
    </source>
</evidence>
<dbReference type="SUPFAM" id="SSF50939">
    <property type="entry name" value="Sialidases"/>
    <property type="match status" value="2"/>
</dbReference>
<dbReference type="EMBL" id="WBMS02000067">
    <property type="protein sequence ID" value="MWA07225.1"/>
    <property type="molecule type" value="Genomic_DNA"/>
</dbReference>
<dbReference type="PANTHER" id="PTHR13037">
    <property type="entry name" value="FORMIN"/>
    <property type="match status" value="1"/>
</dbReference>
<dbReference type="Gene3D" id="2.130.10.10">
    <property type="entry name" value="YVTN repeat-like/Quinoprotein amine dehydrogenase"/>
    <property type="match status" value="2"/>
</dbReference>
<feature type="compositionally biased region" description="Pro residues" evidence="2">
    <location>
        <begin position="199"/>
        <end position="209"/>
    </location>
</feature>
<keyword evidence="3" id="KW-0812">Transmembrane</keyword>
<accession>A0A6I4MR44</accession>
<protein>
    <submittedName>
        <fullName evidence="4">Uncharacterized protein</fullName>
    </submittedName>
</protein>
<evidence type="ECO:0000313" key="5">
    <source>
        <dbReference type="Proteomes" id="UP000462055"/>
    </source>
</evidence>
<evidence type="ECO:0000256" key="3">
    <source>
        <dbReference type="SAM" id="Phobius"/>
    </source>
</evidence>
<gene>
    <name evidence="4" type="ORF">F8568_044230</name>
</gene>
<keyword evidence="3" id="KW-0472">Membrane</keyword>
<dbReference type="Proteomes" id="UP000462055">
    <property type="component" value="Unassembled WGS sequence"/>
</dbReference>
<feature type="region of interest" description="Disordered" evidence="2">
    <location>
        <begin position="1"/>
        <end position="323"/>
    </location>
</feature>
<dbReference type="PANTHER" id="PTHR13037:SF24">
    <property type="entry name" value="POLYCOMB PROTEIN PCL-RELATED"/>
    <property type="match status" value="1"/>
</dbReference>
<dbReference type="CDD" id="cd15482">
    <property type="entry name" value="Sialidase_non-viral"/>
    <property type="match status" value="1"/>
</dbReference>
<feature type="region of interest" description="Disordered" evidence="2">
    <location>
        <begin position="572"/>
        <end position="596"/>
    </location>
</feature>
<comment type="caution">
    <text evidence="4">The sequence shown here is derived from an EMBL/GenBank/DDBJ whole genome shotgun (WGS) entry which is preliminary data.</text>
</comment>
<feature type="compositionally biased region" description="Basic and acidic residues" evidence="2">
    <location>
        <begin position="7"/>
        <end position="23"/>
    </location>
</feature>
<organism evidence="4 5">
    <name type="scientific">Actinomadura physcomitrii</name>
    <dbReference type="NCBI Taxonomy" id="2650748"/>
    <lineage>
        <taxon>Bacteria</taxon>
        <taxon>Bacillati</taxon>
        <taxon>Actinomycetota</taxon>
        <taxon>Actinomycetes</taxon>
        <taxon>Streptosporangiales</taxon>
        <taxon>Thermomonosporaceae</taxon>
        <taxon>Actinomadura</taxon>
    </lineage>
</organism>
<keyword evidence="3" id="KW-1133">Transmembrane helix</keyword>
<feature type="compositionally biased region" description="Pro residues" evidence="2">
    <location>
        <begin position="117"/>
        <end position="126"/>
    </location>
</feature>
<keyword evidence="1" id="KW-0945">Host-virus interaction</keyword>
<keyword evidence="5" id="KW-1185">Reference proteome</keyword>
<feature type="compositionally biased region" description="Pro residues" evidence="2">
    <location>
        <begin position="48"/>
        <end position="62"/>
    </location>
</feature>
<dbReference type="RefSeq" id="WP_151600127.1">
    <property type="nucleotide sequence ID" value="NZ_WBMS02000067.1"/>
</dbReference>
<reference evidence="4" key="1">
    <citation type="submission" date="2019-12" db="EMBL/GenBank/DDBJ databases">
        <title>Actinomadura physcomitrii sp. nov., a novel actinomycete isolated from moss [Physcomitrium sphaericum (Ludw) Fuernr].</title>
        <authorList>
            <person name="Zhuang X."/>
        </authorList>
    </citation>
    <scope>NUCLEOTIDE SEQUENCE [LARGE SCALE GENOMIC DNA]</scope>
    <source>
        <strain evidence="4">LD22</strain>
    </source>
</reference>
<dbReference type="AlphaFoldDB" id="A0A6I4MR44"/>
<evidence type="ECO:0000256" key="2">
    <source>
        <dbReference type="SAM" id="MobiDB-lite"/>
    </source>
</evidence>
<sequence>MTSTGKQDGDHGPGQGEVERPDAGRPGQAPPPPQWLAGQGPSGATPLLPEPAEQPPPFGEPLPEPEDDESDRTISDIDISGMMRTQVFSSGNQGEGGGGEPAVPPPFPGAPGAAPAGPAPGGPAPGGPVGDQTILDASAWLGNTGRGDDEDDDADVTRVERPAASRQPPAPQPPAPQPPAPQPPAPQPPAPFPHAQDVPTPPPAAPEPFPWAQEIPGNPQAALPPTPQPAPPQPTPPFPGPGQPGPAQPAHEPFPWAQEIPDNKPVLGGPEPFPYAQEIPGVPSQQLPGPQAAPPGPPVTPAPPTIEEPWRTEPAKKKGAKRSKKPILIGVAGLAAVAVLAGGGYYFVSQSGGDDDGGTAAGVRLAGSLFAAGQGDHDGLDQRLTDVAAAGSTVVAVGAESGVDGSRPEFLVSSDGGRTFTSAEVKGTGGTPDDTPRLVGGGGHGWVAIGAGTAGPVLWTSQDGKSWTRQPDQAALPFGGHTRVKQVIGTGDGFMAIGSSSKKGDFSDAEPAVWTSGDGASWAIKSGGQLGLPVRNGQLTLVTAAASGNAVVVEAIHAPDPKKPARFRRTFRSEDGGSTWDTTEVPTPKGTHGLMVGGGPTGFLAIREVKGPYGQAFTSKDGKTWTKAGQLKASGYRSVSTVLGDANGFAAIVVRGRDLLVSRSADGNTWQDAGSVPAQPGRTVRSSASAAGQSVVVGFQNGGGDQNAMLTVLDAKGAEVPVDLAKVPGAVRRDHTVTALGSDGGKTVAVGSTGGDAAAWVSGDGKTWTRAQGAGAAFSRPGGQRLLSVAAGRQGWLAVGFDRAAPHRPLVVTSSDGSGWQAADGAEAFRPGRSQLATYATAAGPAGYVIVGDDGASAATWFSADLKTWERGRGVGNSGLNALPNSDRWLRSVAAGGFGFAAAGGLRDPAAKAATADRPAVWTSQDGKQWTLKQLPLPSGTTDGSLTRVSAQGNTIVAAGEGRTPSGTVALGYVSADGGRTWKAVQLPSPAGAKAVRVTALAATGAGFSAAGTTGDAGSADVVAWKSADGASWTVSTPSGKGLAGPGDQEITGLAAAGGTLLGVGGTADDDGGQPVLWSRPAK</sequence>
<feature type="compositionally biased region" description="Pro residues" evidence="2">
    <location>
        <begin position="222"/>
        <end position="247"/>
    </location>
</feature>
<feature type="transmembrane region" description="Helical" evidence="3">
    <location>
        <begin position="327"/>
        <end position="348"/>
    </location>
</feature>
<dbReference type="InterPro" id="IPR036278">
    <property type="entry name" value="Sialidase_sf"/>
</dbReference>